<evidence type="ECO:0000256" key="2">
    <source>
        <dbReference type="ARBA" id="ARBA00023125"/>
    </source>
</evidence>
<evidence type="ECO:0000313" key="6">
    <source>
        <dbReference type="EMBL" id="MFB9441937.1"/>
    </source>
</evidence>
<dbReference type="PRINTS" id="PR00455">
    <property type="entry name" value="HTHTETR"/>
</dbReference>
<dbReference type="Gene3D" id="1.10.357.10">
    <property type="entry name" value="Tetracycline Repressor, domain 2"/>
    <property type="match status" value="1"/>
</dbReference>
<keyword evidence="3" id="KW-0804">Transcription</keyword>
<name>A0ABV5LZA0_9ACTN</name>
<keyword evidence="7" id="KW-1185">Reference proteome</keyword>
<proteinExistence type="predicted"/>
<organism evidence="6 7">
    <name type="scientific">Dactylosporangium vinaceum</name>
    <dbReference type="NCBI Taxonomy" id="53362"/>
    <lineage>
        <taxon>Bacteria</taxon>
        <taxon>Bacillati</taxon>
        <taxon>Actinomycetota</taxon>
        <taxon>Actinomycetes</taxon>
        <taxon>Micromonosporales</taxon>
        <taxon>Micromonosporaceae</taxon>
        <taxon>Dactylosporangium</taxon>
    </lineage>
</organism>
<dbReference type="EMBL" id="JBHMCA010000010">
    <property type="protein sequence ID" value="MFB9441937.1"/>
    <property type="molecule type" value="Genomic_DNA"/>
</dbReference>
<evidence type="ECO:0000256" key="3">
    <source>
        <dbReference type="ARBA" id="ARBA00023163"/>
    </source>
</evidence>
<evidence type="ECO:0000259" key="5">
    <source>
        <dbReference type="PROSITE" id="PS50977"/>
    </source>
</evidence>
<feature type="DNA-binding region" description="H-T-H motif" evidence="4">
    <location>
        <begin position="29"/>
        <end position="48"/>
    </location>
</feature>
<dbReference type="SUPFAM" id="SSF46689">
    <property type="entry name" value="Homeodomain-like"/>
    <property type="match status" value="1"/>
</dbReference>
<evidence type="ECO:0000313" key="7">
    <source>
        <dbReference type="Proteomes" id="UP001589608"/>
    </source>
</evidence>
<dbReference type="RefSeq" id="WP_246655406.1">
    <property type="nucleotide sequence ID" value="NZ_CP061913.1"/>
</dbReference>
<dbReference type="PROSITE" id="PS50977">
    <property type="entry name" value="HTH_TETR_2"/>
    <property type="match status" value="1"/>
</dbReference>
<dbReference type="InterPro" id="IPR041347">
    <property type="entry name" value="MftR_C"/>
</dbReference>
<dbReference type="InterPro" id="IPR001647">
    <property type="entry name" value="HTH_TetR"/>
</dbReference>
<reference evidence="6 7" key="1">
    <citation type="submission" date="2024-09" db="EMBL/GenBank/DDBJ databases">
        <authorList>
            <person name="Sun Q."/>
            <person name="Mori K."/>
        </authorList>
    </citation>
    <scope>NUCLEOTIDE SEQUENCE [LARGE SCALE GENOMIC DNA]</scope>
    <source>
        <strain evidence="6 7">JCM 3307</strain>
    </source>
</reference>
<dbReference type="Proteomes" id="UP001589608">
    <property type="component" value="Unassembled WGS sequence"/>
</dbReference>
<dbReference type="InterPro" id="IPR050109">
    <property type="entry name" value="HTH-type_TetR-like_transc_reg"/>
</dbReference>
<protein>
    <submittedName>
        <fullName evidence="6">TetR/AcrR family transcriptional regulator</fullName>
    </submittedName>
</protein>
<dbReference type="Pfam" id="PF00440">
    <property type="entry name" value="TetR_N"/>
    <property type="match status" value="1"/>
</dbReference>
<comment type="caution">
    <text evidence="6">The sequence shown here is derived from an EMBL/GenBank/DDBJ whole genome shotgun (WGS) entry which is preliminary data.</text>
</comment>
<dbReference type="PROSITE" id="PS01081">
    <property type="entry name" value="HTH_TETR_1"/>
    <property type="match status" value="1"/>
</dbReference>
<dbReference type="PANTHER" id="PTHR30055:SF238">
    <property type="entry name" value="MYCOFACTOCIN BIOSYNTHESIS TRANSCRIPTIONAL REGULATOR MFTR-RELATED"/>
    <property type="match status" value="1"/>
</dbReference>
<dbReference type="PANTHER" id="PTHR30055">
    <property type="entry name" value="HTH-TYPE TRANSCRIPTIONAL REGULATOR RUTR"/>
    <property type="match status" value="1"/>
</dbReference>
<keyword evidence="1" id="KW-0805">Transcription regulation</keyword>
<sequence length="188" mass="20158">MGRWEPDARGRMGEAAMQLYVEQGFEQTTVAEIAARAGVTARTFFRHFTDKREVLFAGSELLLQGMVAALDNAPATATPLDAVTAALDAAAEFLGRNHAHSCQRQAVITANPELLERELIKMARIAAALAEGLRCRGVPDPEATLAAEAGVVVLRVAFVTWVSRPDPTDLAATMRDTRARLTATVCGP</sequence>
<dbReference type="Pfam" id="PF17754">
    <property type="entry name" value="TetR_C_14"/>
    <property type="match status" value="1"/>
</dbReference>
<evidence type="ECO:0000256" key="1">
    <source>
        <dbReference type="ARBA" id="ARBA00023015"/>
    </source>
</evidence>
<accession>A0ABV5LZA0</accession>
<dbReference type="InterPro" id="IPR023772">
    <property type="entry name" value="DNA-bd_HTH_TetR-type_CS"/>
</dbReference>
<gene>
    <name evidence="6" type="ORF">ACFFTR_02395</name>
</gene>
<keyword evidence="2 4" id="KW-0238">DNA-binding</keyword>
<dbReference type="InterPro" id="IPR009057">
    <property type="entry name" value="Homeodomain-like_sf"/>
</dbReference>
<feature type="domain" description="HTH tetR-type" evidence="5">
    <location>
        <begin position="6"/>
        <end position="66"/>
    </location>
</feature>
<evidence type="ECO:0000256" key="4">
    <source>
        <dbReference type="PROSITE-ProRule" id="PRU00335"/>
    </source>
</evidence>